<evidence type="ECO:0000256" key="3">
    <source>
        <dbReference type="ARBA" id="ARBA00022525"/>
    </source>
</evidence>
<protein>
    <recommendedName>
        <fullName evidence="9">Carboxypeptidase</fullName>
        <ecNumber evidence="9">3.4.16.-</ecNumber>
    </recommendedName>
</protein>
<proteinExistence type="inferred from homology"/>
<dbReference type="PANTHER" id="PTHR11802">
    <property type="entry name" value="SERINE PROTEASE FAMILY S10 SERINE CARBOXYPEPTIDASE"/>
    <property type="match status" value="1"/>
</dbReference>
<dbReference type="GO" id="GO:0004185">
    <property type="term" value="F:serine-type carboxypeptidase activity"/>
    <property type="evidence" value="ECO:0007669"/>
    <property type="project" value="UniProtKB-UniRule"/>
</dbReference>
<reference evidence="11 12" key="1">
    <citation type="journal article" date="2018" name="PLoS Genet.">
        <title>Population sequencing reveals clonal diversity and ancestral inbreeding in the grapevine cultivar Chardonnay.</title>
        <authorList>
            <person name="Roach M.J."/>
            <person name="Johnson D.L."/>
            <person name="Bohlmann J."/>
            <person name="van Vuuren H.J."/>
            <person name="Jones S.J."/>
            <person name="Pretorius I.S."/>
            <person name="Schmidt S.A."/>
            <person name="Borneman A.R."/>
        </authorList>
    </citation>
    <scope>NUCLEOTIDE SEQUENCE [LARGE SCALE GENOMIC DNA]</scope>
    <source>
        <strain evidence="12">cv. Chardonnay</strain>
        <tissue evidence="11">Leaf</tissue>
    </source>
</reference>
<dbReference type="InterPro" id="IPR001563">
    <property type="entry name" value="Peptidase_S10"/>
</dbReference>
<keyword evidence="4 9" id="KW-0121">Carboxypeptidase</keyword>
<dbReference type="InterPro" id="IPR029058">
    <property type="entry name" value="AB_hydrolase_fold"/>
</dbReference>
<evidence type="ECO:0000256" key="6">
    <source>
        <dbReference type="ARBA" id="ARBA00022729"/>
    </source>
</evidence>
<keyword evidence="6 9" id="KW-0732">Signal</keyword>
<gene>
    <name evidence="11" type="primary">SCPL48_5</name>
    <name evidence="11" type="ORF">CK203_004668</name>
</gene>
<dbReference type="Pfam" id="PF00450">
    <property type="entry name" value="Peptidase_S10"/>
    <property type="match status" value="1"/>
</dbReference>
<evidence type="ECO:0000256" key="1">
    <source>
        <dbReference type="ARBA" id="ARBA00004613"/>
    </source>
</evidence>
<keyword evidence="5 9" id="KW-0645">Protease</keyword>
<dbReference type="PRINTS" id="PR00724">
    <property type="entry name" value="CRBOXYPTASEC"/>
</dbReference>
<comment type="similarity">
    <text evidence="2 9">Belongs to the peptidase S10 family.</text>
</comment>
<evidence type="ECO:0000256" key="5">
    <source>
        <dbReference type="ARBA" id="ARBA00022670"/>
    </source>
</evidence>
<dbReference type="GO" id="GO:0006508">
    <property type="term" value="P:proteolysis"/>
    <property type="evidence" value="ECO:0007669"/>
    <property type="project" value="UniProtKB-KW"/>
</dbReference>
<feature type="signal peptide" evidence="9">
    <location>
        <begin position="1"/>
        <end position="23"/>
    </location>
</feature>
<feature type="region of interest" description="Disordered" evidence="10">
    <location>
        <begin position="314"/>
        <end position="335"/>
    </location>
</feature>
<dbReference type="InterPro" id="IPR033124">
    <property type="entry name" value="Ser_caboxypep_his_AS"/>
</dbReference>
<evidence type="ECO:0000256" key="8">
    <source>
        <dbReference type="ARBA" id="ARBA00023180"/>
    </source>
</evidence>
<dbReference type="PROSITE" id="PS00560">
    <property type="entry name" value="CARBOXYPEPT_SER_HIS"/>
    <property type="match status" value="1"/>
</dbReference>
<dbReference type="Gene3D" id="3.40.50.1820">
    <property type="entry name" value="alpha/beta hydrolase"/>
    <property type="match status" value="1"/>
</dbReference>
<name>A0A438KG60_VITVI</name>
<dbReference type="Proteomes" id="UP000288805">
    <property type="component" value="Unassembled WGS sequence"/>
</dbReference>
<dbReference type="PROSITE" id="PS00131">
    <property type="entry name" value="CARBOXYPEPT_SER_SER"/>
    <property type="match status" value="1"/>
</dbReference>
<accession>A0A438KG60</accession>
<dbReference type="PANTHER" id="PTHR11802:SF259">
    <property type="entry name" value="SERINE CARBOXYPEPTIDASE-LIKE 48"/>
    <property type="match status" value="1"/>
</dbReference>
<dbReference type="AlphaFoldDB" id="A0A438KG60"/>
<dbReference type="EC" id="3.4.16.-" evidence="9"/>
<dbReference type="GO" id="GO:0005576">
    <property type="term" value="C:extracellular region"/>
    <property type="evidence" value="ECO:0007669"/>
    <property type="project" value="UniProtKB-SubCell"/>
</dbReference>
<dbReference type="EMBL" id="QGNW01000007">
    <property type="protein sequence ID" value="RVX20194.1"/>
    <property type="molecule type" value="Genomic_DNA"/>
</dbReference>
<evidence type="ECO:0000313" key="12">
    <source>
        <dbReference type="Proteomes" id="UP000288805"/>
    </source>
</evidence>
<evidence type="ECO:0000256" key="7">
    <source>
        <dbReference type="ARBA" id="ARBA00022801"/>
    </source>
</evidence>
<evidence type="ECO:0000256" key="10">
    <source>
        <dbReference type="SAM" id="MobiDB-lite"/>
    </source>
</evidence>
<feature type="chain" id="PRO_5018809064" description="Carboxypeptidase" evidence="9">
    <location>
        <begin position="24"/>
        <end position="541"/>
    </location>
</feature>
<sequence length="541" mass="60018">MASTFSLLFLSLCLLLSSQFSSARVQNSYLHVSPTLNTPKTEAERLIRSLNLSPKKAVNMGFDHGEAAPRMVEKSLNFPFLEGSSGSSVQDLGHRAGYFKLAHTVDARMFYFFFESRGSKKDPVVIWLTGGPGCSGQLALFYENGPFHITGNLTLTWNDYGWDQASNILFVDQPTGTGFSYSSSESDIRHSEEGVSNDLYDFMQAFFKKHPEFVRNDFFITGESYAGHYIPAFAARVQKGNKAKEGVHINLKGFAIGNGLTDPAIQYKAYTDYALTMKIIGKSDYDSINELIPDCEESAKSCGNYSNSSLHPLSSGVSVKSVKKEDNKNDNSSTTNISCIMPGPAGGVACDTAYYSCNQIFQSIINVAGNINYYDIRKQCEGSLCYDFSNLENFMGLKSVKEAIGVGDMEFVSCSSEVYNAMQRDWMRDMEVGIPALLEDGIKMLIYAGEYDLICNWLGNSNWVHAMKWSGQKDFEASPTVPYLVDGEEAGQLKYHGRLAFLKVHNAGHMVPMDQPKAALQMLKTWTQGKLAPKIKDETTW</sequence>
<evidence type="ECO:0000313" key="11">
    <source>
        <dbReference type="EMBL" id="RVX20194.1"/>
    </source>
</evidence>
<organism evidence="11 12">
    <name type="scientific">Vitis vinifera</name>
    <name type="common">Grape</name>
    <dbReference type="NCBI Taxonomy" id="29760"/>
    <lineage>
        <taxon>Eukaryota</taxon>
        <taxon>Viridiplantae</taxon>
        <taxon>Streptophyta</taxon>
        <taxon>Embryophyta</taxon>
        <taxon>Tracheophyta</taxon>
        <taxon>Spermatophyta</taxon>
        <taxon>Magnoliopsida</taxon>
        <taxon>eudicotyledons</taxon>
        <taxon>Gunneridae</taxon>
        <taxon>Pentapetalae</taxon>
        <taxon>rosids</taxon>
        <taxon>Vitales</taxon>
        <taxon>Vitaceae</taxon>
        <taxon>Viteae</taxon>
        <taxon>Vitis</taxon>
    </lineage>
</organism>
<comment type="caution">
    <text evidence="11">The sequence shown here is derived from an EMBL/GenBank/DDBJ whole genome shotgun (WGS) entry which is preliminary data.</text>
</comment>
<keyword evidence="7 9" id="KW-0378">Hydrolase</keyword>
<evidence type="ECO:0000256" key="9">
    <source>
        <dbReference type="RuleBase" id="RU361156"/>
    </source>
</evidence>
<dbReference type="SUPFAM" id="SSF53474">
    <property type="entry name" value="alpha/beta-Hydrolases"/>
    <property type="match status" value="1"/>
</dbReference>
<keyword evidence="8" id="KW-0325">Glycoprotein</keyword>
<dbReference type="InterPro" id="IPR018202">
    <property type="entry name" value="Ser_caboxypep_ser_AS"/>
</dbReference>
<comment type="subcellular location">
    <subcellularLocation>
        <location evidence="1">Secreted</location>
    </subcellularLocation>
</comment>
<evidence type="ECO:0000256" key="2">
    <source>
        <dbReference type="ARBA" id="ARBA00009431"/>
    </source>
</evidence>
<keyword evidence="3" id="KW-0964">Secreted</keyword>
<evidence type="ECO:0000256" key="4">
    <source>
        <dbReference type="ARBA" id="ARBA00022645"/>
    </source>
</evidence>